<dbReference type="SMART" id="SM01019">
    <property type="entry name" value="B3"/>
    <property type="match status" value="1"/>
</dbReference>
<dbReference type="GO" id="GO:0006355">
    <property type="term" value="P:regulation of DNA-templated transcription"/>
    <property type="evidence" value="ECO:0007669"/>
    <property type="project" value="InterPro"/>
</dbReference>
<keyword evidence="3 8" id="KW-0805">Transcription regulation</keyword>
<keyword evidence="7 8" id="KW-0927">Auxin signaling pathway</keyword>
<evidence type="ECO:0000259" key="9">
    <source>
        <dbReference type="PROSITE" id="PS50863"/>
    </source>
</evidence>
<dbReference type="GO" id="GO:0003677">
    <property type="term" value="F:DNA binding"/>
    <property type="evidence" value="ECO:0007669"/>
    <property type="project" value="UniProtKB-KW"/>
</dbReference>
<dbReference type="FunFam" id="2.40.330.10:FF:000001">
    <property type="entry name" value="Auxin response factor"/>
    <property type="match status" value="1"/>
</dbReference>
<dbReference type="PANTHER" id="PTHR31384:SF94">
    <property type="entry name" value="AUXIN RESPONSE FACTOR 17"/>
    <property type="match status" value="1"/>
</dbReference>
<accession>A0A191T8T1</accession>
<evidence type="ECO:0000256" key="4">
    <source>
        <dbReference type="ARBA" id="ARBA00023125"/>
    </source>
</evidence>
<reference evidence="10" key="1">
    <citation type="journal article" date="2016" name="Biol. Open">
        <title>Genome-wide analysis of auxin response factor gene family members in medicinal model plant Salvia miltiorrhiza.</title>
        <authorList>
            <person name="Xu Z."/>
            <person name="Ji A."/>
            <person name="Song J."/>
            <person name="Chen S."/>
        </authorList>
    </citation>
    <scope>NUCLEOTIDE SEQUENCE</scope>
</reference>
<gene>
    <name evidence="10" type="primary">ARF</name>
</gene>
<evidence type="ECO:0000256" key="5">
    <source>
        <dbReference type="ARBA" id="ARBA00023163"/>
    </source>
</evidence>
<dbReference type="PANTHER" id="PTHR31384">
    <property type="entry name" value="AUXIN RESPONSE FACTOR 4-RELATED"/>
    <property type="match status" value="1"/>
</dbReference>
<comment type="subunit">
    <text evidence="8">Homodimers and heterodimers.</text>
</comment>
<dbReference type="SUPFAM" id="SSF101936">
    <property type="entry name" value="DNA-binding pseudobarrel domain"/>
    <property type="match status" value="1"/>
</dbReference>
<dbReference type="GO" id="GO:0005634">
    <property type="term" value="C:nucleus"/>
    <property type="evidence" value="ECO:0007669"/>
    <property type="project" value="UniProtKB-SubCell"/>
</dbReference>
<evidence type="ECO:0000256" key="2">
    <source>
        <dbReference type="ARBA" id="ARBA00007853"/>
    </source>
</evidence>
<evidence type="ECO:0000256" key="3">
    <source>
        <dbReference type="ARBA" id="ARBA00023015"/>
    </source>
</evidence>
<keyword evidence="4 8" id="KW-0238">DNA-binding</keyword>
<dbReference type="Gene3D" id="2.40.330.10">
    <property type="entry name" value="DNA-binding pseudobarrel domain"/>
    <property type="match status" value="1"/>
</dbReference>
<protein>
    <recommendedName>
        <fullName evidence="8">Auxin response factor</fullName>
    </recommendedName>
</protein>
<dbReference type="GO" id="GO:0009734">
    <property type="term" value="P:auxin-activated signaling pathway"/>
    <property type="evidence" value="ECO:0007669"/>
    <property type="project" value="UniProtKB-KW"/>
</dbReference>
<dbReference type="Pfam" id="PF02362">
    <property type="entry name" value="B3"/>
    <property type="match status" value="1"/>
</dbReference>
<evidence type="ECO:0000256" key="1">
    <source>
        <dbReference type="ARBA" id="ARBA00004123"/>
    </source>
</evidence>
<dbReference type="EMBL" id="KX036732">
    <property type="protein sequence ID" value="ANI70184.1"/>
    <property type="molecule type" value="Genomic_DNA"/>
</dbReference>
<evidence type="ECO:0000256" key="6">
    <source>
        <dbReference type="ARBA" id="ARBA00023242"/>
    </source>
</evidence>
<dbReference type="AlphaFoldDB" id="A0A191T8T1"/>
<dbReference type="Gene3D" id="2.30.30.1040">
    <property type="match status" value="1"/>
</dbReference>
<organism evidence="10">
    <name type="scientific">Salvia miltiorrhiza</name>
    <name type="common">Chinese sage</name>
    <dbReference type="NCBI Taxonomy" id="226208"/>
    <lineage>
        <taxon>Eukaryota</taxon>
        <taxon>Viridiplantae</taxon>
        <taxon>Streptophyta</taxon>
        <taxon>Embryophyta</taxon>
        <taxon>Tracheophyta</taxon>
        <taxon>Spermatophyta</taxon>
        <taxon>Magnoliopsida</taxon>
        <taxon>eudicotyledons</taxon>
        <taxon>Gunneridae</taxon>
        <taxon>Pentapetalae</taxon>
        <taxon>asterids</taxon>
        <taxon>lamiids</taxon>
        <taxon>Lamiales</taxon>
        <taxon>Lamiaceae</taxon>
        <taxon>Nepetoideae</taxon>
        <taxon>Mentheae</taxon>
        <taxon>Salviinae</taxon>
        <taxon>Salvia</taxon>
        <taxon>Salvia incertae sedis</taxon>
    </lineage>
</organism>
<comment type="subcellular location">
    <subcellularLocation>
        <location evidence="1 8">Nucleus</location>
    </subcellularLocation>
</comment>
<evidence type="ECO:0000313" key="10">
    <source>
        <dbReference type="EMBL" id="ANI70184.1"/>
    </source>
</evidence>
<dbReference type="InterPro" id="IPR010525">
    <property type="entry name" value="ARF_dom"/>
</dbReference>
<dbReference type="InterPro" id="IPR015300">
    <property type="entry name" value="DNA-bd_pseudobarrel_sf"/>
</dbReference>
<sequence>MPSSSSSTAAAEVDAKIWRAVAGAAVRVPSVNSYVYYFPQGHLEQCSAAAAVTNRNFTLMRPWFPCQILSVRFLSDPASDQVYAKILLQPLQPLGPRPSNAAGGGAGDDDDVVSFAKILTRSDANNGGGFSVPRFCADMILPQLNFAADPPVQNLVLRDTHGHAWEFRHIYRGTPRRHLLTTGWSKFVNAKRLVAGDAVVFMKKRSTGELFVGIRRAERIGGDAAAEEAEAVAAIESAVRGMPFEAVYYPKAGSFDFVVMAEKVKDSLRMRWSAGMKVRMAVETDDASRLTWIQGIITAASTPAGIWCGSPWRMLQVNPHVRPTYNLNFVYVFVKLAIINALIEF</sequence>
<feature type="domain" description="TF-B3" evidence="9">
    <location>
        <begin position="115"/>
        <end position="218"/>
    </location>
</feature>
<evidence type="ECO:0000256" key="7">
    <source>
        <dbReference type="ARBA" id="ARBA00023294"/>
    </source>
</evidence>
<comment type="function">
    <text evidence="8">Auxin response factors (ARFs) are transcriptional factors that bind specifically to the DNA sequence 5'-TGTCTC-3' found in the auxin-responsive promoter elements (AuxREs).</text>
</comment>
<dbReference type="PROSITE" id="PS50863">
    <property type="entry name" value="B3"/>
    <property type="match status" value="1"/>
</dbReference>
<comment type="similarity">
    <text evidence="2 8">Belongs to the ARF family.</text>
</comment>
<evidence type="ECO:0000256" key="8">
    <source>
        <dbReference type="RuleBase" id="RU004561"/>
    </source>
</evidence>
<dbReference type="InterPro" id="IPR044835">
    <property type="entry name" value="ARF_plant"/>
</dbReference>
<name>A0A191T8T1_SALMI</name>
<dbReference type="Pfam" id="PF06507">
    <property type="entry name" value="ARF_AD"/>
    <property type="match status" value="1"/>
</dbReference>
<proteinExistence type="inferred from homology"/>
<keyword evidence="5 8" id="KW-0804">Transcription</keyword>
<dbReference type="CDD" id="cd10017">
    <property type="entry name" value="B3_DNA"/>
    <property type="match status" value="1"/>
</dbReference>
<keyword evidence="6 8" id="KW-0539">Nucleus</keyword>
<dbReference type="InterPro" id="IPR003340">
    <property type="entry name" value="B3_DNA-bd"/>
</dbReference>